<dbReference type="GeneID" id="37008395"/>
<name>A0A2V1AZ30_9ASCO</name>
<protein>
    <recommendedName>
        <fullName evidence="4">Nuclear segregation protein BFR1</fullName>
    </recommendedName>
</protein>
<dbReference type="GO" id="GO:1990904">
    <property type="term" value="C:ribonucleoprotein complex"/>
    <property type="evidence" value="ECO:0007669"/>
    <property type="project" value="TreeGrafter"/>
</dbReference>
<sequence length="431" mass="49457">MSNVARPKKFIKRPDDSSMKKSIEQLRADIKNLDLASGEISASIDRIKLDSTDVERKKELQAELKDIIAQQSSFKADRAAIQSQIKNIDTHLKRKITEIQKITSKSNFKSAAEIDTRVNYLDDLIGSGDLKLAEERKFIKEMTSLRKLRKDFAEVDTQQASIDKDKVRISELKVQLGKVGNKEVQTRFESIQKELDDINASNKSTYEQRSNLINKRNELRKAKDSKYNEIRKLRADFDAEFTKFKEQLAEEQKKRDEEYKARQEEEKSAKRKDEAKRKLEEASVPAFTEEINEIHSLLAYFDPTYKKTQNNTVADATKPSFSSEANVRKVEMPEDVVILKKEQQPFFQGSSAKKSKKKVAKSKNFTVDPDVIVSLSNLSIPLPVKSGEVTSTIETLKDTLRALEERQDEQTQKNIKRAEEEIAKLEDEEST</sequence>
<feature type="compositionally biased region" description="Basic and acidic residues" evidence="1">
    <location>
        <begin position="404"/>
        <end position="425"/>
    </location>
</feature>
<proteinExistence type="predicted"/>
<evidence type="ECO:0000313" key="2">
    <source>
        <dbReference type="EMBL" id="PVH23330.1"/>
    </source>
</evidence>
<evidence type="ECO:0000313" key="3">
    <source>
        <dbReference type="Proteomes" id="UP000244309"/>
    </source>
</evidence>
<feature type="compositionally biased region" description="Basic residues" evidence="1">
    <location>
        <begin position="1"/>
        <end position="11"/>
    </location>
</feature>
<dbReference type="GO" id="GO:0003729">
    <property type="term" value="F:mRNA binding"/>
    <property type="evidence" value="ECO:0007669"/>
    <property type="project" value="TreeGrafter"/>
</dbReference>
<dbReference type="PANTHER" id="PTHR31027:SF2">
    <property type="entry name" value="LEBERCILIN DOMAIN-CONTAINING PROTEIN"/>
    <property type="match status" value="1"/>
</dbReference>
<dbReference type="GO" id="GO:0005783">
    <property type="term" value="C:endoplasmic reticulum"/>
    <property type="evidence" value="ECO:0007669"/>
    <property type="project" value="TreeGrafter"/>
</dbReference>
<dbReference type="RefSeq" id="XP_025344270.1">
    <property type="nucleotide sequence ID" value="XM_025486720.1"/>
</dbReference>
<feature type="region of interest" description="Disordered" evidence="1">
    <location>
        <begin position="252"/>
        <end position="281"/>
    </location>
</feature>
<dbReference type="InterPro" id="IPR039604">
    <property type="entry name" value="Bfr1"/>
</dbReference>
<dbReference type="Proteomes" id="UP000244309">
    <property type="component" value="Unassembled WGS sequence"/>
</dbReference>
<dbReference type="GO" id="GO:0042175">
    <property type="term" value="C:nuclear outer membrane-endoplasmic reticulum membrane network"/>
    <property type="evidence" value="ECO:0007669"/>
    <property type="project" value="TreeGrafter"/>
</dbReference>
<dbReference type="AlphaFoldDB" id="A0A2V1AZ30"/>
<dbReference type="OrthoDB" id="2195113at2759"/>
<reference evidence="2 3" key="1">
    <citation type="submission" date="2017-12" db="EMBL/GenBank/DDBJ databases">
        <title>Genome Sequence of a Multidrug-Resistant Candida haemulonii Isolate from a Patient with Chronic Leg Ulcers in Israel.</title>
        <authorList>
            <person name="Chow N.A."/>
            <person name="Gade L."/>
            <person name="Batra D."/>
            <person name="Rowe L.A."/>
            <person name="Ben-Ami R."/>
            <person name="Loparev V.N."/>
            <person name="Litvintseva A.P."/>
        </authorList>
    </citation>
    <scope>NUCLEOTIDE SEQUENCE [LARGE SCALE GENOMIC DNA]</scope>
    <source>
        <strain evidence="2 3">B11899</strain>
    </source>
</reference>
<organism evidence="2 3">
    <name type="scientific">Candidozyma haemuli</name>
    <dbReference type="NCBI Taxonomy" id="45357"/>
    <lineage>
        <taxon>Eukaryota</taxon>
        <taxon>Fungi</taxon>
        <taxon>Dikarya</taxon>
        <taxon>Ascomycota</taxon>
        <taxon>Saccharomycotina</taxon>
        <taxon>Pichiomycetes</taxon>
        <taxon>Metschnikowiaceae</taxon>
        <taxon>Candidozyma</taxon>
    </lineage>
</organism>
<dbReference type="STRING" id="45357.A0A2V1AZ30"/>
<comment type="caution">
    <text evidence="2">The sequence shown here is derived from an EMBL/GenBank/DDBJ whole genome shotgun (WGS) entry which is preliminary data.</text>
</comment>
<dbReference type="PANTHER" id="PTHR31027">
    <property type="entry name" value="NUCLEAR SEGREGATION PROTEIN BFR1"/>
    <property type="match status" value="1"/>
</dbReference>
<evidence type="ECO:0008006" key="4">
    <source>
        <dbReference type="Google" id="ProtNLM"/>
    </source>
</evidence>
<dbReference type="EMBL" id="PKFO01000010">
    <property type="protein sequence ID" value="PVH23330.1"/>
    <property type="molecule type" value="Genomic_DNA"/>
</dbReference>
<feature type="region of interest" description="Disordered" evidence="1">
    <location>
        <begin position="1"/>
        <end position="20"/>
    </location>
</feature>
<dbReference type="VEuPathDB" id="FungiDB:CXQ85_003064"/>
<keyword evidence="3" id="KW-1185">Reference proteome</keyword>
<evidence type="ECO:0000256" key="1">
    <source>
        <dbReference type="SAM" id="MobiDB-lite"/>
    </source>
</evidence>
<accession>A0A2V1AZ30</accession>
<feature type="region of interest" description="Disordered" evidence="1">
    <location>
        <begin position="404"/>
        <end position="431"/>
    </location>
</feature>
<dbReference type="GO" id="GO:0008298">
    <property type="term" value="P:intracellular mRNA localization"/>
    <property type="evidence" value="ECO:0007669"/>
    <property type="project" value="TreeGrafter"/>
</dbReference>
<gene>
    <name evidence="2" type="ORF">CXQ85_003064</name>
</gene>